<dbReference type="RefSeq" id="WP_070091651.1">
    <property type="nucleotide sequence ID" value="NZ_CP016634.1"/>
</dbReference>
<dbReference type="PANTHER" id="PTHR11638:SF184">
    <property type="entry name" value="ATPASE WITH CHAPERONE ACTIVITY"/>
    <property type="match status" value="1"/>
</dbReference>
<feature type="domain" description="Clp R" evidence="7">
    <location>
        <begin position="1"/>
        <end position="76"/>
    </location>
</feature>
<dbReference type="InterPro" id="IPR003959">
    <property type="entry name" value="ATPase_AAA_core"/>
</dbReference>
<dbReference type="Gene3D" id="1.10.8.60">
    <property type="match status" value="1"/>
</dbReference>
<dbReference type="Pfam" id="PF10431">
    <property type="entry name" value="ClpB_D2-small"/>
    <property type="match status" value="1"/>
</dbReference>
<dbReference type="GO" id="GO:0005524">
    <property type="term" value="F:ATP binding"/>
    <property type="evidence" value="ECO:0007669"/>
    <property type="project" value="UniProtKB-KW"/>
</dbReference>
<dbReference type="InterPro" id="IPR004176">
    <property type="entry name" value="Clp_R_N"/>
</dbReference>
<dbReference type="Pfam" id="PF07724">
    <property type="entry name" value="AAA_2"/>
    <property type="match status" value="1"/>
</dbReference>
<dbReference type="CDD" id="cd00009">
    <property type="entry name" value="AAA"/>
    <property type="match status" value="1"/>
</dbReference>
<dbReference type="InterPro" id="IPR001270">
    <property type="entry name" value="ClpA/B"/>
</dbReference>
<dbReference type="Pfam" id="PF17871">
    <property type="entry name" value="AAA_lid_9"/>
    <property type="match status" value="1"/>
</dbReference>
<evidence type="ECO:0000313" key="8">
    <source>
        <dbReference type="EMBL" id="ANY85937.1"/>
    </source>
</evidence>
<dbReference type="SMART" id="SM00382">
    <property type="entry name" value="AAA"/>
    <property type="match status" value="2"/>
</dbReference>
<dbReference type="Pfam" id="PF02861">
    <property type="entry name" value="Clp_N"/>
    <property type="match status" value="1"/>
</dbReference>
<keyword evidence="3" id="KW-0547">Nucleotide-binding</keyword>
<dbReference type="Gene3D" id="3.40.50.300">
    <property type="entry name" value="P-loop containing nucleotide triphosphate hydrolases"/>
    <property type="match status" value="3"/>
</dbReference>
<name>A0A1B2F189_PSEPU</name>
<keyword evidence="4" id="KW-0067">ATP-binding</keyword>
<dbReference type="PRINTS" id="PR00300">
    <property type="entry name" value="CLPPROTEASEA"/>
</dbReference>
<dbReference type="GO" id="GO:0016887">
    <property type="term" value="F:ATP hydrolysis activity"/>
    <property type="evidence" value="ECO:0007669"/>
    <property type="project" value="InterPro"/>
</dbReference>
<accession>A0A1B2F189</accession>
<dbReference type="InterPro" id="IPR027417">
    <property type="entry name" value="P-loop_NTPase"/>
</dbReference>
<evidence type="ECO:0000256" key="6">
    <source>
        <dbReference type="PROSITE-ProRule" id="PRU01251"/>
    </source>
</evidence>
<dbReference type="GO" id="GO:0034605">
    <property type="term" value="P:cellular response to heat"/>
    <property type="evidence" value="ECO:0007669"/>
    <property type="project" value="TreeGrafter"/>
</dbReference>
<dbReference type="PROSITE" id="PS51903">
    <property type="entry name" value="CLP_R"/>
    <property type="match status" value="1"/>
</dbReference>
<dbReference type="SUPFAM" id="SSF81923">
    <property type="entry name" value="Double Clp-N motif"/>
    <property type="match status" value="1"/>
</dbReference>
<protein>
    <submittedName>
        <fullName evidence="8">Chaperone protein ClpB 1</fullName>
    </submittedName>
</protein>
<dbReference type="GO" id="GO:0005737">
    <property type="term" value="C:cytoplasm"/>
    <property type="evidence" value="ECO:0007669"/>
    <property type="project" value="TreeGrafter"/>
</dbReference>
<reference evidence="8" key="1">
    <citation type="submission" date="2016-07" db="EMBL/GenBank/DDBJ databases">
        <title>New class B carbapenemase carried by novel plasmid in Pseudomonas putida enviromental strain in eastern Amazonia.</title>
        <authorList>
            <person name="Souza C.O."/>
            <person name="Lima K.V."/>
            <person name="Brasiliense D.M."/>
            <person name="Perez-Chaparro P.J."/>
            <person name="Mamizuka E.M."/>
            <person name="Lima M.O."/>
            <person name="Lima L.N."/>
            <person name="McCulloch J.A."/>
        </authorList>
    </citation>
    <scope>NUCLEOTIDE SEQUENCE [LARGE SCALE GENOMIC DNA]</scope>
    <source>
        <strain evidence="8">IEC33019</strain>
    </source>
</reference>
<keyword evidence="2 6" id="KW-0677">Repeat</keyword>
<proteinExistence type="inferred from homology"/>
<comment type="similarity">
    <text evidence="1">Belongs to the ClpA/ClpB family.</text>
</comment>
<evidence type="ECO:0000256" key="4">
    <source>
        <dbReference type="ARBA" id="ARBA00022840"/>
    </source>
</evidence>
<dbReference type="NCBIfam" id="TIGR03345">
    <property type="entry name" value="VI_ClpV1"/>
    <property type="match status" value="1"/>
</dbReference>
<dbReference type="AlphaFoldDB" id="A0A1B2F189"/>
<dbReference type="InterPro" id="IPR041546">
    <property type="entry name" value="ClpA/ClpB_AAA_lid"/>
</dbReference>
<dbReference type="CDD" id="cd19499">
    <property type="entry name" value="RecA-like_ClpB_Hsp104-like"/>
    <property type="match status" value="1"/>
</dbReference>
<dbReference type="PROSITE" id="PS00870">
    <property type="entry name" value="CLPAB_1"/>
    <property type="match status" value="1"/>
</dbReference>
<dbReference type="EMBL" id="CP016634">
    <property type="protein sequence ID" value="ANY85937.1"/>
    <property type="molecule type" value="Genomic_DNA"/>
</dbReference>
<dbReference type="InterPro" id="IPR019489">
    <property type="entry name" value="Clp_ATPase_C"/>
</dbReference>
<dbReference type="InterPro" id="IPR036628">
    <property type="entry name" value="Clp_N_dom_sf"/>
</dbReference>
<dbReference type="Pfam" id="PF00004">
    <property type="entry name" value="AAA"/>
    <property type="match status" value="1"/>
</dbReference>
<dbReference type="InterPro" id="IPR018368">
    <property type="entry name" value="ClpA/B_CS1"/>
</dbReference>
<sequence length="839" mass="91403">MQNTLKSRVASLSIEARKALDEAALHASEAGHFEVTCDHFLFALIRQQPDLAEGLSRHCGLDTQALQAELKRRLKDQPGGNAQSVVFSESVVGVLEDAWERAFMQWGHSSIGVACCWASWLEQGRARHQEIASLQAWLACDVSLAAAWLRAQGQAQQASEREGGALEAYGHNLTQQAREQRLDPVIGREKEIRQVIDVLLRRRQNNPLLVGEPGVGKTALVEGVAQRIVAGDVPQMLKNCEVYSVDLGLLLAGASVKGEFEKRLQSIVDEAAASPVPVVLFIDEAHRLQGAGGMAGQNDAANMLKPALSRGQFQVIAATTWAEYKSIFEKDAALARRFQSIKVEPPSEAVAIAMLRHVAPLLEQHHGVTIRHEAIEAAVRLSTRYIIDRQLPDKSLALLDTACARVALSQTHVPEALEDLDAQLASLDSHRAWLVREAHDARLLEEVSRTQGQLQRARHDVCAQWQQQRAWVQEVLAGPPVSDVASQSLAKAHEHEVMVHACVDATCVAHVLSGWTGIPLGKLRERTQVSEETLLAQLQSHVVGQEAALKALARKLFIIRAGLQAPDKPAGVFMLAGPSGVGKTETALALAQVYGSGPQSLITLNMSEYQEAHTVSALKGAPAGYVGYGKGGKLTEAVRKQPHCVLLLDEFEKAHPDVREMFYQVLDKGWMEDAEGQRVSFHDAWVVMTTNVGSHLLSNQHAKSTSGSDLLPAVRQACSAVFKAAFMGRVNLLVYRALCGHELTAITQLKLNNVVQRLEAASGGDVRVVIQPSVVKAISQACQVNEIGAREIDGLIDEHVLPDVARALLNKQGRRGVLTLSFSKQHYRCQWKSSGCNGH</sequence>
<evidence type="ECO:0000256" key="2">
    <source>
        <dbReference type="ARBA" id="ARBA00022737"/>
    </source>
</evidence>
<dbReference type="SUPFAM" id="SSF52540">
    <property type="entry name" value="P-loop containing nucleoside triphosphate hydrolases"/>
    <property type="match status" value="2"/>
</dbReference>
<dbReference type="PANTHER" id="PTHR11638">
    <property type="entry name" value="ATP-DEPENDENT CLP PROTEASE"/>
    <property type="match status" value="1"/>
</dbReference>
<dbReference type="InterPro" id="IPR003593">
    <property type="entry name" value="AAA+_ATPase"/>
</dbReference>
<dbReference type="SMART" id="SM01086">
    <property type="entry name" value="ClpB_D2-small"/>
    <property type="match status" value="1"/>
</dbReference>
<dbReference type="Gene3D" id="1.10.1780.10">
    <property type="entry name" value="Clp, N-terminal domain"/>
    <property type="match status" value="1"/>
</dbReference>
<gene>
    <name evidence="8" type="primary">clpB1</name>
    <name evidence="8" type="ORF">IEC33019_0333</name>
</gene>
<dbReference type="InterPro" id="IPR017729">
    <property type="entry name" value="ATPase_T6SS_ClpV1"/>
</dbReference>
<evidence type="ECO:0000256" key="3">
    <source>
        <dbReference type="ARBA" id="ARBA00022741"/>
    </source>
</evidence>
<organism evidence="8">
    <name type="scientific">Pseudomonas putida</name>
    <name type="common">Arthrobacter siderocapsulatus</name>
    <dbReference type="NCBI Taxonomy" id="303"/>
    <lineage>
        <taxon>Bacteria</taxon>
        <taxon>Pseudomonadati</taxon>
        <taxon>Pseudomonadota</taxon>
        <taxon>Gammaproteobacteria</taxon>
        <taxon>Pseudomonadales</taxon>
        <taxon>Pseudomonadaceae</taxon>
        <taxon>Pseudomonas</taxon>
    </lineage>
</organism>
<evidence type="ECO:0000256" key="1">
    <source>
        <dbReference type="ARBA" id="ARBA00008675"/>
    </source>
</evidence>
<evidence type="ECO:0000259" key="7">
    <source>
        <dbReference type="PROSITE" id="PS51903"/>
    </source>
</evidence>
<keyword evidence="5" id="KW-0143">Chaperone</keyword>
<evidence type="ECO:0000256" key="5">
    <source>
        <dbReference type="ARBA" id="ARBA00023186"/>
    </source>
</evidence>
<dbReference type="InterPro" id="IPR050130">
    <property type="entry name" value="ClpA_ClpB"/>
</dbReference>